<dbReference type="AlphaFoldDB" id="A0A915KMB4"/>
<accession>A0A915KMB4</accession>
<proteinExistence type="predicted"/>
<protein>
    <submittedName>
        <fullName evidence="2">Uncharacterized protein</fullName>
    </submittedName>
</protein>
<reference evidence="2" key="1">
    <citation type="submission" date="2022-11" db="UniProtKB">
        <authorList>
            <consortium name="WormBaseParasite"/>
        </authorList>
    </citation>
    <scope>IDENTIFICATION</scope>
</reference>
<keyword evidence="1" id="KW-1185">Reference proteome</keyword>
<evidence type="ECO:0000313" key="1">
    <source>
        <dbReference type="Proteomes" id="UP000887565"/>
    </source>
</evidence>
<organism evidence="1 2">
    <name type="scientific">Romanomermis culicivorax</name>
    <name type="common">Nematode worm</name>
    <dbReference type="NCBI Taxonomy" id="13658"/>
    <lineage>
        <taxon>Eukaryota</taxon>
        <taxon>Metazoa</taxon>
        <taxon>Ecdysozoa</taxon>
        <taxon>Nematoda</taxon>
        <taxon>Enoplea</taxon>
        <taxon>Dorylaimia</taxon>
        <taxon>Mermithida</taxon>
        <taxon>Mermithoidea</taxon>
        <taxon>Mermithidae</taxon>
        <taxon>Romanomermis</taxon>
    </lineage>
</organism>
<dbReference type="Proteomes" id="UP000887565">
    <property type="component" value="Unplaced"/>
</dbReference>
<sequence>MYHIRHFSQKLSRQLRRLKIQKCLIFQTNKTTQPDNPMPAAAKTWLFAQKIGMAQNILSVCANWQLAQNFWLVNIP</sequence>
<evidence type="ECO:0000313" key="2">
    <source>
        <dbReference type="WBParaSite" id="nRc.2.0.1.t39982-RA"/>
    </source>
</evidence>
<dbReference type="WBParaSite" id="nRc.2.0.1.t39982-RA">
    <property type="protein sequence ID" value="nRc.2.0.1.t39982-RA"/>
    <property type="gene ID" value="nRc.2.0.1.g39982"/>
</dbReference>
<name>A0A915KMB4_ROMCU</name>